<proteinExistence type="predicted"/>
<name>A0ACB6R3P9_9PLEO</name>
<protein>
    <submittedName>
        <fullName evidence="1">Uncharacterized protein</fullName>
    </submittedName>
</protein>
<reference evidence="1" key="1">
    <citation type="journal article" date="2020" name="Stud. Mycol.">
        <title>101 Dothideomycetes genomes: a test case for predicting lifestyles and emergence of pathogens.</title>
        <authorList>
            <person name="Haridas S."/>
            <person name="Albert R."/>
            <person name="Binder M."/>
            <person name="Bloem J."/>
            <person name="Labutti K."/>
            <person name="Salamov A."/>
            <person name="Andreopoulos B."/>
            <person name="Baker S."/>
            <person name="Barry K."/>
            <person name="Bills G."/>
            <person name="Bluhm B."/>
            <person name="Cannon C."/>
            <person name="Castanera R."/>
            <person name="Culley D."/>
            <person name="Daum C."/>
            <person name="Ezra D."/>
            <person name="Gonzalez J."/>
            <person name="Henrissat B."/>
            <person name="Kuo A."/>
            <person name="Liang C."/>
            <person name="Lipzen A."/>
            <person name="Lutzoni F."/>
            <person name="Magnuson J."/>
            <person name="Mondo S."/>
            <person name="Nolan M."/>
            <person name="Ohm R."/>
            <person name="Pangilinan J."/>
            <person name="Park H.-J."/>
            <person name="Ramirez L."/>
            <person name="Alfaro M."/>
            <person name="Sun H."/>
            <person name="Tritt A."/>
            <person name="Yoshinaga Y."/>
            <person name="Zwiers L.-H."/>
            <person name="Turgeon B."/>
            <person name="Goodwin S."/>
            <person name="Spatafora J."/>
            <person name="Crous P."/>
            <person name="Grigoriev I."/>
        </authorList>
    </citation>
    <scope>NUCLEOTIDE SEQUENCE</scope>
    <source>
        <strain evidence="1">ATCC 200398</strain>
    </source>
</reference>
<evidence type="ECO:0000313" key="1">
    <source>
        <dbReference type="EMBL" id="KAF2473730.1"/>
    </source>
</evidence>
<keyword evidence="2" id="KW-1185">Reference proteome</keyword>
<gene>
    <name evidence="1" type="ORF">BDR25DRAFT_386592</name>
</gene>
<accession>A0ACB6R3P9</accession>
<dbReference type="Proteomes" id="UP000799755">
    <property type="component" value="Unassembled WGS sequence"/>
</dbReference>
<feature type="non-terminal residue" evidence="1">
    <location>
        <position position="1"/>
    </location>
</feature>
<dbReference type="EMBL" id="MU003499">
    <property type="protein sequence ID" value="KAF2473730.1"/>
    <property type="molecule type" value="Genomic_DNA"/>
</dbReference>
<organism evidence="1 2">
    <name type="scientific">Lindgomyces ingoldianus</name>
    <dbReference type="NCBI Taxonomy" id="673940"/>
    <lineage>
        <taxon>Eukaryota</taxon>
        <taxon>Fungi</taxon>
        <taxon>Dikarya</taxon>
        <taxon>Ascomycota</taxon>
        <taxon>Pezizomycotina</taxon>
        <taxon>Dothideomycetes</taxon>
        <taxon>Pleosporomycetidae</taxon>
        <taxon>Pleosporales</taxon>
        <taxon>Lindgomycetaceae</taxon>
        <taxon>Lindgomyces</taxon>
    </lineage>
</organism>
<evidence type="ECO:0000313" key="2">
    <source>
        <dbReference type="Proteomes" id="UP000799755"/>
    </source>
</evidence>
<sequence length="683" mass="75837">DTGDKPFACQVCGRSFARQDALNRHARVHTHNSSNSSQTSGSTVFSPGTIGLMPPNTEDVPGSVHHHPATGSYSTEQVPALVPSLNTSHMFDQPQLQPSSLFWPDSEHLLQNIMSIDPALWEQPMALMPPILENHTMSYSRATNDLEDGSSEGRRAIQTLSALISNTVNGVTKPAALANLTSRFLDSCLHMFFSTFIPMLPVVHRPTFVFRECSPPLLLNAIAIGSLFLGTPEASAKGDVLWRLAHTAVSTSWHSMISQKSEYDSCNGVQLVLTALLSQVYAALAKSRTLRMTSQVFHGLGIYWARYSGLFDLPALPPLPSFDDPQETKYRAWRVWLAREVQLRTLLGLYIMDGVISQFSGNPTFAQHMSNLLLTPSDEYTFNATSPDEWMGRLIQRSPLETRTRFCDIFRKLFYPHDQLTAKVPADLSLFSLKVVLEGLKSLVAESKRIEPSPVGVPPQSEINFVLDRLRLYILNSRIFTQVEKSTAMLRWHAICLDALGNTARGARRLCYPFGIKQHIFGGGERHECDINPTRWITSDPARRTLLHAVEIQRITSQLPLGLAHDPHVPGAIFAAATTYAAHALAGRTRVIFPTDVDWQIVLLLPQGEKEWHGTIQVGEEAARNTVTFITGNMDEGDEKGAVIKDLSYELSSVRLLLRGISLQWGVSSEMEEVVEAWTSKCS</sequence>
<comment type="caution">
    <text evidence="1">The sequence shown here is derived from an EMBL/GenBank/DDBJ whole genome shotgun (WGS) entry which is preliminary data.</text>
</comment>